<feature type="region of interest" description="Disordered" evidence="3">
    <location>
        <begin position="251"/>
        <end position="295"/>
    </location>
</feature>
<feature type="region of interest" description="Disordered" evidence="3">
    <location>
        <begin position="60"/>
        <end position="118"/>
    </location>
</feature>
<dbReference type="PANTHER" id="PTHR15228:SF25">
    <property type="entry name" value="F-BAR DOMAIN-CONTAINING PROTEIN"/>
    <property type="match status" value="1"/>
</dbReference>
<feature type="compositionally biased region" description="Low complexity" evidence="3">
    <location>
        <begin position="1"/>
        <end position="24"/>
    </location>
</feature>
<reference evidence="6" key="2">
    <citation type="submission" date="2009-11" db="EMBL/GenBank/DDBJ databases">
        <title>The Genome Sequence of Allomyces macrogynus strain ATCC 38327.</title>
        <authorList>
            <consortium name="The Broad Institute Genome Sequencing Platform"/>
            <person name="Russ C."/>
            <person name="Cuomo C."/>
            <person name="Shea T."/>
            <person name="Young S.K."/>
            <person name="Zeng Q."/>
            <person name="Koehrsen M."/>
            <person name="Haas B."/>
            <person name="Borodovsky M."/>
            <person name="Guigo R."/>
            <person name="Alvarado L."/>
            <person name="Berlin A."/>
            <person name="Borenstein D."/>
            <person name="Chen Z."/>
            <person name="Engels R."/>
            <person name="Freedman E."/>
            <person name="Gellesch M."/>
            <person name="Goldberg J."/>
            <person name="Griggs A."/>
            <person name="Gujja S."/>
            <person name="Heiman D."/>
            <person name="Hepburn T."/>
            <person name="Howarth C."/>
            <person name="Jen D."/>
            <person name="Larson L."/>
            <person name="Lewis B."/>
            <person name="Mehta T."/>
            <person name="Park D."/>
            <person name="Pearson M."/>
            <person name="Roberts A."/>
            <person name="Saif S."/>
            <person name="Shenoy N."/>
            <person name="Sisk P."/>
            <person name="Stolte C."/>
            <person name="Sykes S."/>
            <person name="Walk T."/>
            <person name="White J."/>
            <person name="Yandava C."/>
            <person name="Burger G."/>
            <person name="Gray M.W."/>
            <person name="Holland P.W.H."/>
            <person name="King N."/>
            <person name="Lang F.B.F."/>
            <person name="Roger A.J."/>
            <person name="Ruiz-Trillo I."/>
            <person name="Lander E."/>
            <person name="Nusbaum C."/>
        </authorList>
    </citation>
    <scope>NUCLEOTIDE SEQUENCE [LARGE SCALE GENOMIC DNA]</scope>
    <source>
        <strain evidence="6">ATCC 38327</strain>
    </source>
</reference>
<feature type="compositionally biased region" description="Low complexity" evidence="3">
    <location>
        <begin position="554"/>
        <end position="574"/>
    </location>
</feature>
<dbReference type="STRING" id="578462.A0A0L0SIS8"/>
<dbReference type="SUPFAM" id="SSF103657">
    <property type="entry name" value="BAR/IMD domain-like"/>
    <property type="match status" value="1"/>
</dbReference>
<dbReference type="VEuPathDB" id="FungiDB:AMAG_07605"/>
<feature type="compositionally biased region" description="Low complexity" evidence="3">
    <location>
        <begin position="102"/>
        <end position="118"/>
    </location>
</feature>
<sequence>MNRSPVVAASSASARASTPPLRSALKSPARASPVKTATFAGMATDAAALQLANADSTTITSLGIPGAQRPGSFEHDPHATDDDDDDLPATAPAEDESDHAPARVVPSAPPATGTAMRRHAAAAAAAAAAAVGGMAAPMGHDEDETERVVRQLLEFEGGLNVLLDRVKQNLVSAKDVMVFLKKRAAIEEEYGRSMMKLAGAMTEATDRGDGKGGMYAACVKQMVAIHETIATNRLQFATHITQVCEELTTVHKDTDRSRKQLKDASERYERALRDSESALDKAKAKQEATSDAWDKSRQALRTDLPRGAASPPTGPTGLSALFAKPPEKEEEAARHRAARANDAYQTQLAATLALRNEFQRSQLPSLVHGLKEVNDECDVALQFHLAKYAFHYEQTLSADAQALCPVAPPMPDGSTSAVPPPPGIRKVFEQMDHAADLQDVITAAANAAAAAKAADAANAASADRGLAPALSSLSLVGPPARPVFGVSLQELGERDNTDVPVFLTQAMKVIEEVGLDVQGLYRVSGSSIAGAAAACTVRSATLPTFPGTPTITRATSTRWPRPSSSSCARCPTRSFRGRSRGNSCKPHDCRTRAYSS</sequence>
<evidence type="ECO:0000313" key="5">
    <source>
        <dbReference type="EMBL" id="KNE62382.1"/>
    </source>
</evidence>
<accession>A0A0L0SIS8</accession>
<proteinExistence type="predicted"/>
<evidence type="ECO:0000256" key="1">
    <source>
        <dbReference type="ARBA" id="ARBA00022468"/>
    </source>
</evidence>
<evidence type="ECO:0000259" key="4">
    <source>
        <dbReference type="PROSITE" id="PS51741"/>
    </source>
</evidence>
<dbReference type="GO" id="GO:0005096">
    <property type="term" value="F:GTPase activator activity"/>
    <property type="evidence" value="ECO:0007669"/>
    <property type="project" value="UniProtKB-KW"/>
</dbReference>
<feature type="region of interest" description="Disordered" evidence="3">
    <location>
        <begin position="554"/>
        <end position="596"/>
    </location>
</feature>
<dbReference type="InterPro" id="IPR031160">
    <property type="entry name" value="F_BAR_dom"/>
</dbReference>
<dbReference type="SMART" id="SM00055">
    <property type="entry name" value="FCH"/>
    <property type="match status" value="1"/>
</dbReference>
<gene>
    <name evidence="5" type="ORF">AMAG_07605</name>
</gene>
<reference evidence="5 6" key="1">
    <citation type="submission" date="2009-11" db="EMBL/GenBank/DDBJ databases">
        <title>Annotation of Allomyces macrogynus ATCC 38327.</title>
        <authorList>
            <consortium name="The Broad Institute Genome Sequencing Platform"/>
            <person name="Russ C."/>
            <person name="Cuomo C."/>
            <person name="Burger G."/>
            <person name="Gray M.W."/>
            <person name="Holland P.W.H."/>
            <person name="King N."/>
            <person name="Lang F.B.F."/>
            <person name="Roger A.J."/>
            <person name="Ruiz-Trillo I."/>
            <person name="Young S.K."/>
            <person name="Zeng Q."/>
            <person name="Gargeya S."/>
            <person name="Fitzgerald M."/>
            <person name="Haas B."/>
            <person name="Abouelleil A."/>
            <person name="Alvarado L."/>
            <person name="Arachchi H.M."/>
            <person name="Berlin A."/>
            <person name="Chapman S.B."/>
            <person name="Gearin G."/>
            <person name="Goldberg J."/>
            <person name="Griggs A."/>
            <person name="Gujja S."/>
            <person name="Hansen M."/>
            <person name="Heiman D."/>
            <person name="Howarth C."/>
            <person name="Larimer J."/>
            <person name="Lui A."/>
            <person name="MacDonald P.J.P."/>
            <person name="McCowen C."/>
            <person name="Montmayeur A."/>
            <person name="Murphy C."/>
            <person name="Neiman D."/>
            <person name="Pearson M."/>
            <person name="Priest M."/>
            <person name="Roberts A."/>
            <person name="Saif S."/>
            <person name="Shea T."/>
            <person name="Sisk P."/>
            <person name="Stolte C."/>
            <person name="Sykes S."/>
            <person name="Wortman J."/>
            <person name="Nusbaum C."/>
            <person name="Birren B."/>
        </authorList>
    </citation>
    <scope>NUCLEOTIDE SEQUENCE [LARGE SCALE GENOMIC DNA]</scope>
    <source>
        <strain evidence="5 6">ATCC 38327</strain>
    </source>
</reference>
<dbReference type="AlphaFoldDB" id="A0A0L0SIS8"/>
<keyword evidence="1" id="KW-0343">GTPase activation</keyword>
<dbReference type="InterPro" id="IPR001060">
    <property type="entry name" value="FCH_dom"/>
</dbReference>
<dbReference type="OMA" id="NNIRNEY"/>
<evidence type="ECO:0000256" key="2">
    <source>
        <dbReference type="PROSITE-ProRule" id="PRU01077"/>
    </source>
</evidence>
<dbReference type="Proteomes" id="UP000054350">
    <property type="component" value="Unassembled WGS sequence"/>
</dbReference>
<dbReference type="Gene3D" id="1.20.1270.60">
    <property type="entry name" value="Arfaptin homology (AH) domain/BAR domain"/>
    <property type="match status" value="1"/>
</dbReference>
<feature type="region of interest" description="Disordered" evidence="3">
    <location>
        <begin position="1"/>
        <end position="34"/>
    </location>
</feature>
<keyword evidence="6" id="KW-1185">Reference proteome</keyword>
<evidence type="ECO:0000256" key="3">
    <source>
        <dbReference type="SAM" id="MobiDB-lite"/>
    </source>
</evidence>
<dbReference type="Pfam" id="PF00611">
    <property type="entry name" value="FCH"/>
    <property type="match status" value="1"/>
</dbReference>
<name>A0A0L0SIS8_ALLM3</name>
<feature type="compositionally biased region" description="Acidic residues" evidence="3">
    <location>
        <begin position="81"/>
        <end position="97"/>
    </location>
</feature>
<dbReference type="PANTHER" id="PTHR15228">
    <property type="entry name" value="SPERMATHECAL PHYSIOLOGY VARIANT"/>
    <property type="match status" value="1"/>
</dbReference>
<protein>
    <recommendedName>
        <fullName evidence="4">F-BAR domain-containing protein</fullName>
    </recommendedName>
</protein>
<dbReference type="OrthoDB" id="437889at2759"/>
<dbReference type="eggNOG" id="KOG1450">
    <property type="taxonomic scope" value="Eukaryota"/>
</dbReference>
<dbReference type="InterPro" id="IPR051025">
    <property type="entry name" value="RhoGAP"/>
</dbReference>
<dbReference type="InterPro" id="IPR027267">
    <property type="entry name" value="AH/BAR_dom_sf"/>
</dbReference>
<keyword evidence="2" id="KW-0175">Coiled coil</keyword>
<dbReference type="SUPFAM" id="SSF48350">
    <property type="entry name" value="GTPase activation domain, GAP"/>
    <property type="match status" value="1"/>
</dbReference>
<evidence type="ECO:0000313" key="6">
    <source>
        <dbReference type="Proteomes" id="UP000054350"/>
    </source>
</evidence>
<feature type="compositionally biased region" description="Basic and acidic residues" evidence="3">
    <location>
        <begin position="585"/>
        <end position="596"/>
    </location>
</feature>
<dbReference type="Gene3D" id="1.10.555.10">
    <property type="entry name" value="Rho GTPase activation protein"/>
    <property type="match status" value="1"/>
</dbReference>
<dbReference type="EMBL" id="GG745340">
    <property type="protein sequence ID" value="KNE62382.1"/>
    <property type="molecule type" value="Genomic_DNA"/>
</dbReference>
<dbReference type="InterPro" id="IPR008936">
    <property type="entry name" value="Rho_GTPase_activation_prot"/>
</dbReference>
<organism evidence="5 6">
    <name type="scientific">Allomyces macrogynus (strain ATCC 38327)</name>
    <name type="common">Allomyces javanicus var. macrogynus</name>
    <dbReference type="NCBI Taxonomy" id="578462"/>
    <lineage>
        <taxon>Eukaryota</taxon>
        <taxon>Fungi</taxon>
        <taxon>Fungi incertae sedis</taxon>
        <taxon>Blastocladiomycota</taxon>
        <taxon>Blastocladiomycetes</taxon>
        <taxon>Blastocladiales</taxon>
        <taxon>Blastocladiaceae</taxon>
        <taxon>Allomyces</taxon>
    </lineage>
</organism>
<dbReference type="PROSITE" id="PS51741">
    <property type="entry name" value="F_BAR"/>
    <property type="match status" value="1"/>
</dbReference>
<feature type="domain" description="F-BAR" evidence="4">
    <location>
        <begin position="138"/>
        <end position="422"/>
    </location>
</feature>